<evidence type="ECO:0000256" key="1">
    <source>
        <dbReference type="ARBA" id="ARBA00001946"/>
    </source>
</evidence>
<dbReference type="CDD" id="cd04685">
    <property type="entry name" value="NUDIX_Hydrolase"/>
    <property type="match status" value="1"/>
</dbReference>
<comment type="similarity">
    <text evidence="4">Belongs to the Nudix hydrolase family.</text>
</comment>
<name>A0A1C0TZ80_9GAMM</name>
<dbReference type="InterPro" id="IPR000086">
    <property type="entry name" value="NUDIX_hydrolase_dom"/>
</dbReference>
<proteinExistence type="inferred from homology"/>
<dbReference type="PROSITE" id="PS51462">
    <property type="entry name" value="NUDIX"/>
    <property type="match status" value="1"/>
</dbReference>
<keyword evidence="2 4" id="KW-0378">Hydrolase</keyword>
<comment type="cofactor">
    <cofactor evidence="1">
        <name>Mg(2+)</name>
        <dbReference type="ChEBI" id="CHEBI:18420"/>
    </cofactor>
</comment>
<dbReference type="Gene3D" id="3.90.79.10">
    <property type="entry name" value="Nucleoside Triphosphate Pyrophosphohydrolase"/>
    <property type="match status" value="1"/>
</dbReference>
<dbReference type="Pfam" id="PF00293">
    <property type="entry name" value="NUDIX"/>
    <property type="match status" value="1"/>
</dbReference>
<evidence type="ECO:0000259" key="5">
    <source>
        <dbReference type="PROSITE" id="PS51462"/>
    </source>
</evidence>
<dbReference type="RefSeq" id="WP_065824607.1">
    <property type="nucleotide sequence ID" value="NZ_CAWMQZ010000187.1"/>
</dbReference>
<evidence type="ECO:0000313" key="7">
    <source>
        <dbReference type="Proteomes" id="UP000093476"/>
    </source>
</evidence>
<keyword evidence="7" id="KW-1185">Reference proteome</keyword>
<dbReference type="STRING" id="286156.Ppb6_04085"/>
<dbReference type="PANTHER" id="PTHR43046:SF12">
    <property type="entry name" value="GDP-MANNOSE MANNOSYL HYDROLASE"/>
    <property type="match status" value="1"/>
</dbReference>
<dbReference type="GO" id="GO:0016787">
    <property type="term" value="F:hydrolase activity"/>
    <property type="evidence" value="ECO:0007669"/>
    <property type="project" value="UniProtKB-KW"/>
</dbReference>
<accession>A0A1C0TZ80</accession>
<feature type="domain" description="Nudix hydrolase" evidence="5">
    <location>
        <begin position="2"/>
        <end position="144"/>
    </location>
</feature>
<dbReference type="EMBL" id="LOMY01000187">
    <property type="protein sequence ID" value="OCQ50987.1"/>
    <property type="molecule type" value="Genomic_DNA"/>
</dbReference>
<dbReference type="InterPro" id="IPR015797">
    <property type="entry name" value="NUDIX_hydrolase-like_dom_sf"/>
</dbReference>
<reference evidence="6 7" key="1">
    <citation type="submission" date="2015-12" db="EMBL/GenBank/DDBJ databases">
        <title>Genome comparisons provide insights into the role of secondary metabolites in the pathogenic phase of the Photorhabdus life cycle.</title>
        <authorList>
            <person name="Tobias N.J."/>
            <person name="Mishra B."/>
            <person name="Gupta D.K."/>
            <person name="Thines M."/>
            <person name="Stinear T.P."/>
            <person name="Bode H.B."/>
        </authorList>
    </citation>
    <scope>NUCLEOTIDE SEQUENCE [LARGE SCALE GENOMIC DNA]</scope>
    <source>
        <strain evidence="6 7">PB68.1</strain>
    </source>
</reference>
<dbReference type="PATRIC" id="fig|286156.4.peg.4691"/>
<dbReference type="AlphaFoldDB" id="A0A1C0TZ80"/>
<dbReference type="PROSITE" id="PS00893">
    <property type="entry name" value="NUDIX_BOX"/>
    <property type="match status" value="1"/>
</dbReference>
<dbReference type="InterPro" id="IPR020476">
    <property type="entry name" value="Nudix_hydrolase"/>
</dbReference>
<sequence length="162" mass="18955">MKIRNSARALLINSKQEVLLFKFSFEDIKDSINADLIEFWVTPGGGLKEGESFEQALNRELSEEVGLILRSTPEWVWTRNVVLEWKGEKFLSHERYFLVYEDNCDKEDSCMTEKEIRTLKDMNWWSLPALLSSSEDFRPPNIGQEIQKIICGYNQNFPIEVD</sequence>
<dbReference type="PRINTS" id="PR00502">
    <property type="entry name" value="NUDIXFAMILY"/>
</dbReference>
<gene>
    <name evidence="6" type="ORF">Ppb6_04085</name>
</gene>
<dbReference type="Proteomes" id="UP000093476">
    <property type="component" value="Unassembled WGS sequence"/>
</dbReference>
<evidence type="ECO:0000256" key="4">
    <source>
        <dbReference type="RuleBase" id="RU003476"/>
    </source>
</evidence>
<dbReference type="PANTHER" id="PTHR43046">
    <property type="entry name" value="GDP-MANNOSE MANNOSYL HYDROLASE"/>
    <property type="match status" value="1"/>
</dbReference>
<evidence type="ECO:0000256" key="2">
    <source>
        <dbReference type="ARBA" id="ARBA00022801"/>
    </source>
</evidence>
<dbReference type="InterPro" id="IPR020084">
    <property type="entry name" value="NUDIX_hydrolase_CS"/>
</dbReference>
<dbReference type="SUPFAM" id="SSF55811">
    <property type="entry name" value="Nudix"/>
    <property type="match status" value="1"/>
</dbReference>
<organism evidence="6 7">
    <name type="scientific">Photorhabdus australis subsp. thailandensis</name>
    <dbReference type="NCBI Taxonomy" id="2805096"/>
    <lineage>
        <taxon>Bacteria</taxon>
        <taxon>Pseudomonadati</taxon>
        <taxon>Pseudomonadota</taxon>
        <taxon>Gammaproteobacteria</taxon>
        <taxon>Enterobacterales</taxon>
        <taxon>Morganellaceae</taxon>
        <taxon>Photorhabdus</taxon>
    </lineage>
</organism>
<keyword evidence="3" id="KW-0460">Magnesium</keyword>
<comment type="caution">
    <text evidence="6">The sequence shown here is derived from an EMBL/GenBank/DDBJ whole genome shotgun (WGS) entry which is preliminary data.</text>
</comment>
<evidence type="ECO:0000256" key="3">
    <source>
        <dbReference type="ARBA" id="ARBA00022842"/>
    </source>
</evidence>
<protein>
    <submittedName>
        <fullName evidence="6">RNA pyrophosphohydrolase</fullName>
    </submittedName>
</protein>
<evidence type="ECO:0000313" key="6">
    <source>
        <dbReference type="EMBL" id="OCQ50987.1"/>
    </source>
</evidence>